<dbReference type="PROSITE" id="PS51257">
    <property type="entry name" value="PROKAR_LIPOPROTEIN"/>
    <property type="match status" value="1"/>
</dbReference>
<organism evidence="2 3">
    <name type="scientific">Sphingomonas colocasiae</name>
    <dbReference type="NCBI Taxonomy" id="1848973"/>
    <lineage>
        <taxon>Bacteria</taxon>
        <taxon>Pseudomonadati</taxon>
        <taxon>Pseudomonadota</taxon>
        <taxon>Alphaproteobacteria</taxon>
        <taxon>Sphingomonadales</taxon>
        <taxon>Sphingomonadaceae</taxon>
        <taxon>Sphingomonas</taxon>
    </lineage>
</organism>
<dbReference type="PANTHER" id="PTHR40590:SF1">
    <property type="entry name" value="CYTOPLASMIC PROTEIN"/>
    <property type="match status" value="1"/>
</dbReference>
<evidence type="ECO:0000256" key="1">
    <source>
        <dbReference type="SAM" id="SignalP"/>
    </source>
</evidence>
<keyword evidence="3" id="KW-1185">Reference proteome</keyword>
<proteinExistence type="predicted"/>
<protein>
    <submittedName>
        <fullName evidence="2">TraB/GumN family protein</fullName>
    </submittedName>
</protein>
<dbReference type="Proteomes" id="UP000706039">
    <property type="component" value="Unassembled WGS sequence"/>
</dbReference>
<feature type="chain" id="PRO_5046701113" evidence="1">
    <location>
        <begin position="25"/>
        <end position="294"/>
    </location>
</feature>
<sequence>MKRFLLSIPALVGSLLAGCASAPADPGPKPALWKVADADTTIYLFGTIHLLPPDTRWRTKAFDGAAERAQQLVLEIVPDGIAEQQAEAMRTLAYSSGLPALRDRVPDGKRAALDALIEKSDIPAASLDGLETWAAAIALASATLRTLDSKPGAGVEQQLGDSFKTAGKPIGALESVDAQMRMFDGLPEETQRRFLVSVIDDAADTNAAFAKMIKAWSSGDTNKIAASFDAELRQSPELAEALFHRRNAAWAEWIRKRLHTPGTVMVAVGAGHLAGKDSVQSLLQAQELKVERIQ</sequence>
<name>A0ABS7PPV1_9SPHN</name>
<dbReference type="RefSeq" id="WP_222989808.1">
    <property type="nucleotide sequence ID" value="NZ_JAINVV010000004.1"/>
</dbReference>
<accession>A0ABS7PPV1</accession>
<evidence type="ECO:0000313" key="3">
    <source>
        <dbReference type="Proteomes" id="UP000706039"/>
    </source>
</evidence>
<comment type="caution">
    <text evidence="2">The sequence shown here is derived from an EMBL/GenBank/DDBJ whole genome shotgun (WGS) entry which is preliminary data.</text>
</comment>
<evidence type="ECO:0000313" key="2">
    <source>
        <dbReference type="EMBL" id="MBY8822750.1"/>
    </source>
</evidence>
<dbReference type="CDD" id="cd14789">
    <property type="entry name" value="Tiki"/>
    <property type="match status" value="1"/>
</dbReference>
<keyword evidence="1" id="KW-0732">Signal</keyword>
<dbReference type="Pfam" id="PF01963">
    <property type="entry name" value="TraB_PrgY_gumN"/>
    <property type="match status" value="1"/>
</dbReference>
<dbReference type="InterPro" id="IPR047111">
    <property type="entry name" value="YbaP-like"/>
</dbReference>
<dbReference type="InterPro" id="IPR002816">
    <property type="entry name" value="TraB/PrgY/GumN_fam"/>
</dbReference>
<dbReference type="PANTHER" id="PTHR40590">
    <property type="entry name" value="CYTOPLASMIC PROTEIN-RELATED"/>
    <property type="match status" value="1"/>
</dbReference>
<reference evidence="2 3" key="1">
    <citation type="submission" date="2021-08" db="EMBL/GenBank/DDBJ databases">
        <authorList>
            <person name="Tuo L."/>
        </authorList>
    </citation>
    <scope>NUCLEOTIDE SEQUENCE [LARGE SCALE GENOMIC DNA]</scope>
    <source>
        <strain evidence="2 3">JCM 31229</strain>
    </source>
</reference>
<dbReference type="EMBL" id="JAINVV010000004">
    <property type="protein sequence ID" value="MBY8822750.1"/>
    <property type="molecule type" value="Genomic_DNA"/>
</dbReference>
<gene>
    <name evidence="2" type="ORF">K7G82_10630</name>
</gene>
<feature type="signal peptide" evidence="1">
    <location>
        <begin position="1"/>
        <end position="24"/>
    </location>
</feature>